<reference evidence="2" key="2">
    <citation type="submission" date="2019-07" db="EMBL/GenBank/DDBJ databases">
        <authorList>
            <person name="Yang Y."/>
            <person name="Bocs S."/>
            <person name="Baudouin L."/>
        </authorList>
    </citation>
    <scope>NUCLEOTIDE SEQUENCE</scope>
    <source>
        <tissue evidence="2">Spear leaf of Hainan Tall coconut</tissue>
    </source>
</reference>
<reference evidence="2" key="1">
    <citation type="journal article" date="2017" name="Gigascience">
        <title>The genome draft of coconut (Cocos nucifera).</title>
        <authorList>
            <person name="Xiao Y."/>
            <person name="Xu P."/>
            <person name="Fan H."/>
            <person name="Baudouin L."/>
            <person name="Xia W."/>
            <person name="Bocs S."/>
            <person name="Xu J."/>
            <person name="Li Q."/>
            <person name="Guo A."/>
            <person name="Zhou L."/>
            <person name="Li J."/>
            <person name="Wu Y."/>
            <person name="Ma Z."/>
            <person name="Armero A."/>
            <person name="Issali A.E."/>
            <person name="Liu N."/>
            <person name="Peng M."/>
            <person name="Yang Y."/>
        </authorList>
    </citation>
    <scope>NUCLEOTIDE SEQUENCE</scope>
    <source>
        <tissue evidence="2">Spear leaf of Hainan Tall coconut</tissue>
    </source>
</reference>
<organism evidence="2 3">
    <name type="scientific">Cocos nucifera</name>
    <name type="common">Coconut palm</name>
    <dbReference type="NCBI Taxonomy" id="13894"/>
    <lineage>
        <taxon>Eukaryota</taxon>
        <taxon>Viridiplantae</taxon>
        <taxon>Streptophyta</taxon>
        <taxon>Embryophyta</taxon>
        <taxon>Tracheophyta</taxon>
        <taxon>Spermatophyta</taxon>
        <taxon>Magnoliopsida</taxon>
        <taxon>Liliopsida</taxon>
        <taxon>Arecaceae</taxon>
        <taxon>Arecoideae</taxon>
        <taxon>Cocoseae</taxon>
        <taxon>Attaleinae</taxon>
        <taxon>Cocos</taxon>
    </lineage>
</organism>
<sequence length="96" mass="10005">MMECGSSNAVVASHSSPLLEVPDPGTIETRNDGPSDLATTSAAYPFLSVRCLSIAAIDLVLLGAHSIAPPLRLVRRCRCLPVVGLFHHGTAGPSIQ</sequence>
<accession>A0A8K0I691</accession>
<evidence type="ECO:0000313" key="3">
    <source>
        <dbReference type="Proteomes" id="UP000797356"/>
    </source>
</evidence>
<evidence type="ECO:0000313" key="2">
    <source>
        <dbReference type="EMBL" id="KAG1338611.1"/>
    </source>
</evidence>
<dbReference type="AlphaFoldDB" id="A0A8K0I691"/>
<name>A0A8K0I691_COCNU</name>
<keyword evidence="3" id="KW-1185">Reference proteome</keyword>
<proteinExistence type="predicted"/>
<dbReference type="EMBL" id="CM017875">
    <property type="protein sequence ID" value="KAG1338611.1"/>
    <property type="molecule type" value="Genomic_DNA"/>
</dbReference>
<feature type="region of interest" description="Disordered" evidence="1">
    <location>
        <begin position="1"/>
        <end position="34"/>
    </location>
</feature>
<feature type="compositionally biased region" description="Polar residues" evidence="1">
    <location>
        <begin position="1"/>
        <end position="16"/>
    </location>
</feature>
<evidence type="ECO:0000256" key="1">
    <source>
        <dbReference type="SAM" id="MobiDB-lite"/>
    </source>
</evidence>
<comment type="caution">
    <text evidence="2">The sequence shown here is derived from an EMBL/GenBank/DDBJ whole genome shotgun (WGS) entry which is preliminary data.</text>
</comment>
<gene>
    <name evidence="2" type="ORF">COCNU_04G009170</name>
</gene>
<protein>
    <submittedName>
        <fullName evidence="2">Uncharacterized protein</fullName>
    </submittedName>
</protein>
<dbReference type="Proteomes" id="UP000797356">
    <property type="component" value="Chromosome 4"/>
</dbReference>